<feature type="signal peptide" evidence="6">
    <location>
        <begin position="1"/>
        <end position="26"/>
    </location>
</feature>
<dbReference type="PANTHER" id="PTHR11610:SF186">
    <property type="entry name" value="FI22312P1"/>
    <property type="match status" value="1"/>
</dbReference>
<feature type="chain" id="PRO_5036403298" description="Lipase domain-containing protein" evidence="6">
    <location>
        <begin position="27"/>
        <end position="612"/>
    </location>
</feature>
<dbReference type="InterPro" id="IPR000734">
    <property type="entry name" value="TAG_lipase"/>
</dbReference>
<dbReference type="GO" id="GO:0016298">
    <property type="term" value="F:lipase activity"/>
    <property type="evidence" value="ECO:0007669"/>
    <property type="project" value="InterPro"/>
</dbReference>
<keyword evidence="9" id="KW-1185">Reference proteome</keyword>
<dbReference type="EMBL" id="CAJPEX010002794">
    <property type="protein sequence ID" value="CAG0921498.1"/>
    <property type="molecule type" value="Genomic_DNA"/>
</dbReference>
<evidence type="ECO:0000256" key="2">
    <source>
        <dbReference type="ARBA" id="ARBA00010701"/>
    </source>
</evidence>
<proteinExistence type="inferred from homology"/>
<comment type="subcellular location">
    <subcellularLocation>
        <location evidence="1">Secreted</location>
    </subcellularLocation>
</comment>
<organism evidence="8">
    <name type="scientific">Notodromas monacha</name>
    <dbReference type="NCBI Taxonomy" id="399045"/>
    <lineage>
        <taxon>Eukaryota</taxon>
        <taxon>Metazoa</taxon>
        <taxon>Ecdysozoa</taxon>
        <taxon>Arthropoda</taxon>
        <taxon>Crustacea</taxon>
        <taxon>Oligostraca</taxon>
        <taxon>Ostracoda</taxon>
        <taxon>Podocopa</taxon>
        <taxon>Podocopida</taxon>
        <taxon>Cypridocopina</taxon>
        <taxon>Cypridoidea</taxon>
        <taxon>Cyprididae</taxon>
        <taxon>Notodromas</taxon>
    </lineage>
</organism>
<protein>
    <recommendedName>
        <fullName evidence="7">Lipase domain-containing protein</fullName>
    </recommendedName>
</protein>
<gene>
    <name evidence="8" type="ORF">NMOB1V02_LOCUS8993</name>
</gene>
<dbReference type="GO" id="GO:0016042">
    <property type="term" value="P:lipid catabolic process"/>
    <property type="evidence" value="ECO:0007669"/>
    <property type="project" value="TreeGrafter"/>
</dbReference>
<evidence type="ECO:0000313" key="8">
    <source>
        <dbReference type="EMBL" id="CAD7281346.1"/>
    </source>
</evidence>
<feature type="region of interest" description="Disordered" evidence="5">
    <location>
        <begin position="54"/>
        <end position="78"/>
    </location>
</feature>
<accession>A0A7R9GGA3</accession>
<evidence type="ECO:0000313" key="9">
    <source>
        <dbReference type="Proteomes" id="UP000678499"/>
    </source>
</evidence>
<dbReference type="Proteomes" id="UP000678499">
    <property type="component" value="Unassembled WGS sequence"/>
</dbReference>
<keyword evidence="3" id="KW-0964">Secreted</keyword>
<comment type="similarity">
    <text evidence="2 4">Belongs to the AB hydrolase superfamily. Lipase family.</text>
</comment>
<reference evidence="8" key="1">
    <citation type="submission" date="2020-11" db="EMBL/GenBank/DDBJ databases">
        <authorList>
            <person name="Tran Van P."/>
        </authorList>
    </citation>
    <scope>NUCLEOTIDE SEQUENCE</scope>
</reference>
<evidence type="ECO:0000256" key="1">
    <source>
        <dbReference type="ARBA" id="ARBA00004613"/>
    </source>
</evidence>
<dbReference type="SUPFAM" id="SSF53474">
    <property type="entry name" value="alpha/beta-Hydrolases"/>
    <property type="match status" value="1"/>
</dbReference>
<dbReference type="OrthoDB" id="199913at2759"/>
<evidence type="ECO:0000259" key="7">
    <source>
        <dbReference type="Pfam" id="PF00151"/>
    </source>
</evidence>
<evidence type="ECO:0000256" key="4">
    <source>
        <dbReference type="RuleBase" id="RU004262"/>
    </source>
</evidence>
<evidence type="ECO:0000256" key="6">
    <source>
        <dbReference type="SAM" id="SignalP"/>
    </source>
</evidence>
<sequence>MGSGGRFINRLFFLLLTGTTFLDVHAGLDGSRIGNFITRSRSLIKILKAEYPAVTSRGQQQEPQHHPHHHHQQQQQQQGLLSLQMDLQTFRTSDAFAGNETYSHGADLSVSDPAELKTFDRDICFTEDLGCFSTQWGPMSHLNTLPVSPEEVDVKYLLYTNESRVSPLIVKTTDVLILMQNTSFKADKPIKFIIHGYMDSGYSGWINDMRDALLDEAEKEIFLNYDSTMNIFAVDWEKGAHFRNYVQSAANSELVGRVLAHFISQLVDNGVKLDDIHIIGFSLGAQVSGHAANWLKHERNDSLVGRITGLEPAAPLFVGRNYPEDTHLDASDAKFVDILHTNGQPLWLGGQGAFIDTGHVDFYPNGGLAQPGCRNLFIGAILDLFTGQDGRNCNHRRAYHYFTESIKSHREKNCRFVSFPCPNLEDFATDFVGSSACFSCGESGCGEMGYFADKAAGRGKQYLLTHGKARTQLSNFCGEMYRLTVYQPETSNDHLPGHLSLTFLEKSAVDNETLGTYTISSKASGASGRNGAKISSIILLPAHHQFDELPALIGFKADGVRQSGSSLASFYLQGLELESEKLHLRYYLCVAAPEPILSGTQVRKLLRTTPCS</sequence>
<dbReference type="Pfam" id="PF00151">
    <property type="entry name" value="Lipase"/>
    <property type="match status" value="1"/>
</dbReference>
<dbReference type="InterPro" id="IPR029058">
    <property type="entry name" value="AB_hydrolase_fold"/>
</dbReference>
<evidence type="ECO:0000256" key="5">
    <source>
        <dbReference type="SAM" id="MobiDB-lite"/>
    </source>
</evidence>
<dbReference type="GO" id="GO:0005615">
    <property type="term" value="C:extracellular space"/>
    <property type="evidence" value="ECO:0007669"/>
    <property type="project" value="TreeGrafter"/>
</dbReference>
<dbReference type="CDD" id="cd00707">
    <property type="entry name" value="Pancreat_lipase_like"/>
    <property type="match status" value="1"/>
</dbReference>
<dbReference type="InterPro" id="IPR033906">
    <property type="entry name" value="Lipase_N"/>
</dbReference>
<name>A0A7R9GGA3_9CRUS</name>
<dbReference type="PRINTS" id="PR00821">
    <property type="entry name" value="TAGLIPASE"/>
</dbReference>
<dbReference type="InterPro" id="IPR013818">
    <property type="entry name" value="Lipase"/>
</dbReference>
<dbReference type="EMBL" id="OA884831">
    <property type="protein sequence ID" value="CAD7281346.1"/>
    <property type="molecule type" value="Genomic_DNA"/>
</dbReference>
<keyword evidence="6" id="KW-0732">Signal</keyword>
<dbReference type="PANTHER" id="PTHR11610">
    <property type="entry name" value="LIPASE"/>
    <property type="match status" value="1"/>
</dbReference>
<dbReference type="AlphaFoldDB" id="A0A7R9GGA3"/>
<feature type="domain" description="Lipase" evidence="7">
    <location>
        <begin position="130"/>
        <end position="462"/>
    </location>
</feature>
<dbReference type="Gene3D" id="3.40.50.1820">
    <property type="entry name" value="alpha/beta hydrolase"/>
    <property type="match status" value="1"/>
</dbReference>
<evidence type="ECO:0000256" key="3">
    <source>
        <dbReference type="ARBA" id="ARBA00022525"/>
    </source>
</evidence>